<dbReference type="KEGG" id="lem:LEN_0291"/>
<sequence>MRIAIPTALLCLSLLGACARADRPAPSQPAPSKLPDAAQAGAAIAEMFGDPAPTRDVAVVLGTCIPAVGAEFPGQTACTVKIQSGAGASETQADFYWNGERWIAVPSQSQGKLPFPDPKLG</sequence>
<keyword evidence="1" id="KW-0732">Signal</keyword>
<reference evidence="2 3" key="1">
    <citation type="journal article" date="2017" name="DNA Res.">
        <title>Complete genome sequence and expression profile of the commercial lytic enzyme producer Lysobacter enzymogenes M497-1.</title>
        <authorList>
            <person name="Takami H."/>
            <person name="Toyoda A."/>
            <person name="Uchiyama I."/>
            <person name="Itoh T."/>
            <person name="Takaki Y."/>
            <person name="Arai W."/>
            <person name="Nishi S."/>
            <person name="Kawai M."/>
            <person name="Shinya K."/>
            <person name="Ikeda H."/>
        </authorList>
    </citation>
    <scope>NUCLEOTIDE SEQUENCE [LARGE SCALE GENOMIC DNA]</scope>
    <source>
        <strain evidence="2 3">M497-1</strain>
    </source>
</reference>
<protein>
    <recommendedName>
        <fullName evidence="4">Lipoprotein</fullName>
    </recommendedName>
</protein>
<dbReference type="RefSeq" id="WP_074871862.1">
    <property type="nucleotide sequence ID" value="NZ_AP014940.1"/>
</dbReference>
<evidence type="ECO:0000313" key="2">
    <source>
        <dbReference type="EMBL" id="BAV95778.1"/>
    </source>
</evidence>
<feature type="signal peptide" evidence="1">
    <location>
        <begin position="1"/>
        <end position="21"/>
    </location>
</feature>
<dbReference type="EMBL" id="AP014940">
    <property type="protein sequence ID" value="BAV95778.1"/>
    <property type="molecule type" value="Genomic_DNA"/>
</dbReference>
<proteinExistence type="predicted"/>
<evidence type="ECO:0008006" key="4">
    <source>
        <dbReference type="Google" id="ProtNLM"/>
    </source>
</evidence>
<name>A0AAU9AFV3_LYSEN</name>
<gene>
    <name evidence="2" type="ORF">LEN_0291</name>
</gene>
<evidence type="ECO:0000256" key="1">
    <source>
        <dbReference type="SAM" id="SignalP"/>
    </source>
</evidence>
<organism evidence="2 3">
    <name type="scientific">Lysobacter enzymogenes</name>
    <dbReference type="NCBI Taxonomy" id="69"/>
    <lineage>
        <taxon>Bacteria</taxon>
        <taxon>Pseudomonadati</taxon>
        <taxon>Pseudomonadota</taxon>
        <taxon>Gammaproteobacteria</taxon>
        <taxon>Lysobacterales</taxon>
        <taxon>Lysobacteraceae</taxon>
        <taxon>Lysobacter</taxon>
    </lineage>
</organism>
<dbReference type="Proteomes" id="UP000218824">
    <property type="component" value="Chromosome"/>
</dbReference>
<dbReference type="AlphaFoldDB" id="A0AAU9AFV3"/>
<feature type="chain" id="PRO_5043795868" description="Lipoprotein" evidence="1">
    <location>
        <begin position="22"/>
        <end position="121"/>
    </location>
</feature>
<dbReference type="GeneID" id="83062213"/>
<accession>A0AAU9AFV3</accession>
<dbReference type="PROSITE" id="PS51257">
    <property type="entry name" value="PROKAR_LIPOPROTEIN"/>
    <property type="match status" value="1"/>
</dbReference>
<evidence type="ECO:0000313" key="3">
    <source>
        <dbReference type="Proteomes" id="UP000218824"/>
    </source>
</evidence>